<feature type="transmembrane region" description="Helical" evidence="7">
    <location>
        <begin position="77"/>
        <end position="95"/>
    </location>
</feature>
<feature type="transmembrane region" description="Helical" evidence="7">
    <location>
        <begin position="435"/>
        <end position="454"/>
    </location>
</feature>
<feature type="transmembrane region" description="Helical" evidence="7">
    <location>
        <begin position="336"/>
        <end position="358"/>
    </location>
</feature>
<comment type="similarity">
    <text evidence="6">Belongs to the YccS/YhfK family.</text>
</comment>
<dbReference type="Pfam" id="PF13515">
    <property type="entry name" value="FUSC_2"/>
    <property type="match status" value="1"/>
</dbReference>
<dbReference type="PANTHER" id="PTHR30509:SF9">
    <property type="entry name" value="MULTIDRUG RESISTANCE PROTEIN MDTO"/>
    <property type="match status" value="1"/>
</dbReference>
<dbReference type="Proteomes" id="UP001595387">
    <property type="component" value="Unassembled WGS sequence"/>
</dbReference>
<protein>
    <submittedName>
        <fullName evidence="9">FUSC family protein</fullName>
    </submittedName>
</protein>
<dbReference type="InterPro" id="IPR049453">
    <property type="entry name" value="Memb_transporter_dom"/>
</dbReference>
<dbReference type="PANTHER" id="PTHR30509">
    <property type="entry name" value="P-HYDROXYBENZOIC ACID EFFLUX PUMP SUBUNIT-RELATED"/>
    <property type="match status" value="1"/>
</dbReference>
<evidence type="ECO:0000256" key="2">
    <source>
        <dbReference type="ARBA" id="ARBA00022475"/>
    </source>
</evidence>
<feature type="transmembrane region" description="Helical" evidence="7">
    <location>
        <begin position="364"/>
        <end position="383"/>
    </location>
</feature>
<reference evidence="10" key="1">
    <citation type="journal article" date="2019" name="Int. J. Syst. Evol. Microbiol.">
        <title>The Global Catalogue of Microorganisms (GCM) 10K type strain sequencing project: providing services to taxonomists for standard genome sequencing and annotation.</title>
        <authorList>
            <consortium name="The Broad Institute Genomics Platform"/>
            <consortium name="The Broad Institute Genome Sequencing Center for Infectious Disease"/>
            <person name="Wu L."/>
            <person name="Ma J."/>
        </authorList>
    </citation>
    <scope>NUCLEOTIDE SEQUENCE [LARGE SCALE GENOMIC DNA]</scope>
    <source>
        <strain evidence="10">KCTC 13193</strain>
    </source>
</reference>
<keyword evidence="3 7" id="KW-0812">Transmembrane</keyword>
<sequence length="635" mass="70575">MSNSSDHTFWTAVKQAFEIKKVPFPWIKAILAGICAGTPIFLGLLLGNFQYGMYGSIGSFTFLYMFNEPLAQRAKKLFFVALGLAAAVGIGTLLAPYPLAMAVTVGFIGAFVTFLFGTLKFPGPDAIFFVLAFTIASAMDINPAEAPIRAGLVFLGGMLSWVVAMSGWFVSRRGPEIKALKAVYSELGSLLDSAGTEAFGEAREKTLQQIKTTGDTLSAGYISWDKSAESRKLYYLYEQANHIFSEVAEYQVLYGNRVPNEFSEAVHRVAESIDKNRSIPERKEYEEYPMLKRLADRLKEIAEVLEDPQKAIEKEIHFRRPPLRSLFAGALHKNSIVFISSLRNGFVLTIAALIAFSFDFDRAYWIPLSCAAVMMGTTVMTTFHRAIQRSVGTIIGIFIASILLSSQPDGWMIAIIIVLLTFGAEMFIPRNYALAAFFFTSTAIFMAENSTQIFDVGVFATIRVTDVLIGCSIGLLGTFLIGRRSASSRLPHLLAKTIRSQMQLLVQLFSDNQDKEAVEDSGDMRKMLTNLNNLDLVYSTALGEIPRNKRILNHLWPIIFSVKQLGYLLEAAAKRPDRPILTDVDMAQLLLIFERMAQAAKQRHSLTTRKVPELPGHPHIQKEIADLQAALQLRK</sequence>
<feature type="transmembrane region" description="Helical" evidence="7">
    <location>
        <begin position="150"/>
        <end position="171"/>
    </location>
</feature>
<evidence type="ECO:0000256" key="7">
    <source>
        <dbReference type="SAM" id="Phobius"/>
    </source>
</evidence>
<feature type="transmembrane region" description="Helical" evidence="7">
    <location>
        <begin position="51"/>
        <end position="70"/>
    </location>
</feature>
<keyword evidence="4 7" id="KW-1133">Transmembrane helix</keyword>
<organism evidence="9 10">
    <name type="scientific">Virgibacillus sediminis</name>
    <dbReference type="NCBI Taxonomy" id="202260"/>
    <lineage>
        <taxon>Bacteria</taxon>
        <taxon>Bacillati</taxon>
        <taxon>Bacillota</taxon>
        <taxon>Bacilli</taxon>
        <taxon>Bacillales</taxon>
        <taxon>Bacillaceae</taxon>
        <taxon>Virgibacillus</taxon>
    </lineage>
</organism>
<dbReference type="EMBL" id="JBHRRZ010000035">
    <property type="protein sequence ID" value="MFC2949325.1"/>
    <property type="molecule type" value="Genomic_DNA"/>
</dbReference>
<feature type="transmembrane region" description="Helical" evidence="7">
    <location>
        <begin position="26"/>
        <end position="45"/>
    </location>
</feature>
<accession>A0ABV7A9A5</accession>
<evidence type="ECO:0000313" key="9">
    <source>
        <dbReference type="EMBL" id="MFC2949325.1"/>
    </source>
</evidence>
<evidence type="ECO:0000259" key="8">
    <source>
        <dbReference type="Pfam" id="PF13515"/>
    </source>
</evidence>
<keyword evidence="2" id="KW-1003">Cell membrane</keyword>
<feature type="transmembrane region" description="Helical" evidence="7">
    <location>
        <begin position="460"/>
        <end position="481"/>
    </location>
</feature>
<gene>
    <name evidence="9" type="ORF">ACFODW_13470</name>
</gene>
<evidence type="ECO:0000256" key="3">
    <source>
        <dbReference type="ARBA" id="ARBA00022692"/>
    </source>
</evidence>
<name>A0ABV7A9A5_9BACI</name>
<keyword evidence="10" id="KW-1185">Reference proteome</keyword>
<comment type="caution">
    <text evidence="9">The sequence shown here is derived from an EMBL/GenBank/DDBJ whole genome shotgun (WGS) entry which is preliminary data.</text>
</comment>
<evidence type="ECO:0000256" key="4">
    <source>
        <dbReference type="ARBA" id="ARBA00022989"/>
    </source>
</evidence>
<evidence type="ECO:0000256" key="1">
    <source>
        <dbReference type="ARBA" id="ARBA00004651"/>
    </source>
</evidence>
<feature type="domain" description="Integral membrane bound transporter" evidence="8">
    <location>
        <begin position="350"/>
        <end position="476"/>
    </location>
</feature>
<proteinExistence type="inferred from homology"/>
<keyword evidence="5 7" id="KW-0472">Membrane</keyword>
<evidence type="ECO:0000256" key="5">
    <source>
        <dbReference type="ARBA" id="ARBA00023136"/>
    </source>
</evidence>
<evidence type="ECO:0000256" key="6">
    <source>
        <dbReference type="ARBA" id="ARBA00043993"/>
    </source>
</evidence>
<evidence type="ECO:0000313" key="10">
    <source>
        <dbReference type="Proteomes" id="UP001595387"/>
    </source>
</evidence>
<dbReference type="RefSeq" id="WP_390307291.1">
    <property type="nucleotide sequence ID" value="NZ_JBHRRZ010000035.1"/>
</dbReference>
<comment type="subcellular location">
    <subcellularLocation>
        <location evidence="1">Cell membrane</location>
        <topology evidence="1">Multi-pass membrane protein</topology>
    </subcellularLocation>
</comment>